<dbReference type="EMBL" id="AWWK01000053">
    <property type="protein sequence ID" value="ETY73680.1"/>
    <property type="molecule type" value="Genomic_DNA"/>
</dbReference>
<comment type="caution">
    <text evidence="2">The sequence shown here is derived from an EMBL/GenBank/DDBJ whole genome shotgun (WGS) entry which is preliminary data.</text>
</comment>
<sequence>MVSKTVTAQVNRTVPKPKNVVNYLAAGLTVVIVAASLIAGGSVATSSNSHFAQALTTVTAQR</sequence>
<evidence type="ECO:0000256" key="1">
    <source>
        <dbReference type="SAM" id="Phobius"/>
    </source>
</evidence>
<feature type="transmembrane region" description="Helical" evidence="1">
    <location>
        <begin position="20"/>
        <end position="40"/>
    </location>
</feature>
<accession>W6TC31</accession>
<keyword evidence="1" id="KW-1133">Transmembrane helix</keyword>
<proteinExistence type="predicted"/>
<protein>
    <submittedName>
        <fullName evidence="2">Uncharacterized protein</fullName>
    </submittedName>
</protein>
<dbReference type="RefSeq" id="WP_024626068.1">
    <property type="nucleotide sequence ID" value="NZ_KK036504.1"/>
</dbReference>
<dbReference type="PATRIC" id="fig|1400520.3.peg.2220"/>
<gene>
    <name evidence="2" type="ORF">LFAB_11380</name>
</gene>
<evidence type="ECO:0000313" key="2">
    <source>
        <dbReference type="EMBL" id="ETY73680.1"/>
    </source>
</evidence>
<dbReference type="AlphaFoldDB" id="W6TC31"/>
<evidence type="ECO:0000313" key="3">
    <source>
        <dbReference type="Proteomes" id="UP000019247"/>
    </source>
</evidence>
<organism evidence="2 3">
    <name type="scientific">Lactiplantibacillus fabifermentans T30PCM01</name>
    <dbReference type="NCBI Taxonomy" id="1400520"/>
    <lineage>
        <taxon>Bacteria</taxon>
        <taxon>Bacillati</taxon>
        <taxon>Bacillota</taxon>
        <taxon>Bacilli</taxon>
        <taxon>Lactobacillales</taxon>
        <taxon>Lactobacillaceae</taxon>
        <taxon>Lactiplantibacillus</taxon>
    </lineage>
</organism>
<keyword evidence="1" id="KW-0812">Transmembrane</keyword>
<keyword evidence="1" id="KW-0472">Membrane</keyword>
<reference evidence="2 3" key="1">
    <citation type="journal article" date="2014" name="Genome Announc.">
        <title>Genome Sequence of Lactobacillus fabifermentans Strain T30PCM01, Isolated from Fermenting Grape Marc.</title>
        <authorList>
            <person name="Treu L."/>
            <person name="Vendramin V."/>
            <person name="Bovo B."/>
            <person name="Giacomini A."/>
            <person name="Corich V."/>
            <person name="Campanaro S."/>
        </authorList>
    </citation>
    <scope>NUCLEOTIDE SEQUENCE [LARGE SCALE GENOMIC DNA]</scope>
    <source>
        <strain evidence="2 3">T30PCM01</strain>
    </source>
</reference>
<dbReference type="HOGENOM" id="CLU_2898542_0_0_9"/>
<name>W6TC31_9LACO</name>
<dbReference type="Proteomes" id="UP000019247">
    <property type="component" value="Unassembled WGS sequence"/>
</dbReference>